<dbReference type="EMBL" id="MPNX01000010">
    <property type="protein sequence ID" value="OOY34827.1"/>
    <property type="molecule type" value="Genomic_DNA"/>
</dbReference>
<dbReference type="InterPro" id="IPR009506">
    <property type="entry name" value="YjiS-like"/>
</dbReference>
<dbReference type="Proteomes" id="UP000030856">
    <property type="component" value="Unassembled WGS sequence"/>
</dbReference>
<dbReference type="OrthoDB" id="6496803at2"/>
<dbReference type="AlphaFoldDB" id="A0A0B0H8V2"/>
<reference evidence="3 5" key="2">
    <citation type="submission" date="2016-11" db="EMBL/GenBank/DDBJ databases">
        <title>Mixed transmission modes and dynamic genome evolution in an obligate animal-bacterial symbiosis.</title>
        <authorList>
            <person name="Russell S.L."/>
            <person name="Corbett-Detig R.B."/>
            <person name="Cavanaugh C.M."/>
        </authorList>
    </citation>
    <scope>NUCLEOTIDE SEQUENCE [LARGE SCALE GENOMIC DNA]</scope>
    <source>
        <strain evidence="3">MA-KB16</strain>
    </source>
</reference>
<proteinExistence type="predicted"/>
<protein>
    <recommendedName>
        <fullName evidence="1">YjiS-like domain-containing protein</fullName>
    </recommendedName>
</protein>
<evidence type="ECO:0000313" key="3">
    <source>
        <dbReference type="EMBL" id="OOY34827.1"/>
    </source>
</evidence>
<feature type="domain" description="YjiS-like" evidence="1">
    <location>
        <begin position="35"/>
        <end position="67"/>
    </location>
</feature>
<evidence type="ECO:0000259" key="1">
    <source>
        <dbReference type="Pfam" id="PF06568"/>
    </source>
</evidence>
<gene>
    <name evidence="3" type="ORF">BOV88_07805</name>
    <name evidence="2" type="ORF">JV46_05210</name>
</gene>
<keyword evidence="4" id="KW-1185">Reference proteome</keyword>
<accession>A0A0B0H8V2</accession>
<evidence type="ECO:0000313" key="4">
    <source>
        <dbReference type="Proteomes" id="UP000030856"/>
    </source>
</evidence>
<organism evidence="2 4">
    <name type="scientific">Solemya velum gill symbiont</name>
    <dbReference type="NCBI Taxonomy" id="2340"/>
    <lineage>
        <taxon>Bacteria</taxon>
        <taxon>Pseudomonadati</taxon>
        <taxon>Pseudomonadota</taxon>
        <taxon>Gammaproteobacteria</taxon>
        <taxon>sulfur-oxidizing symbionts</taxon>
    </lineage>
</organism>
<dbReference type="Proteomes" id="UP000190962">
    <property type="component" value="Unassembled WGS sequence"/>
</dbReference>
<sequence>MTTQQLIHNQTLGFLEWIDSLVGENKVLPALVMTLETWYQRGKQRSQLGQLTPDHLDDIGISEQQARDEAGKHFWQD</sequence>
<dbReference type="Pfam" id="PF06568">
    <property type="entry name" value="YjiS-like"/>
    <property type="match status" value="1"/>
</dbReference>
<dbReference type="EMBL" id="JRAA01000002">
    <property type="protein sequence ID" value="KHF25097.1"/>
    <property type="molecule type" value="Genomic_DNA"/>
</dbReference>
<dbReference type="RefSeq" id="WP_043117325.1">
    <property type="nucleotide sequence ID" value="NZ_JRAA01000002.1"/>
</dbReference>
<comment type="caution">
    <text evidence="2">The sequence shown here is derived from an EMBL/GenBank/DDBJ whole genome shotgun (WGS) entry which is preliminary data.</text>
</comment>
<name>A0A0B0H8V2_SOVGS</name>
<evidence type="ECO:0000313" key="5">
    <source>
        <dbReference type="Proteomes" id="UP000190962"/>
    </source>
</evidence>
<reference evidence="2 4" key="1">
    <citation type="journal article" date="2014" name="BMC Genomics">
        <title>The genome of the intracellular bacterium of the coastal bivalve, Solemya velum: a blueprint for thriving in and out of symbiosis.</title>
        <authorList>
            <person name="Dmytrenko O."/>
            <person name="Russell S.L."/>
            <person name="Loo W.T."/>
            <person name="Fontanez K.M."/>
            <person name="Liao L."/>
            <person name="Roeselers G."/>
            <person name="Sharma R."/>
            <person name="Stewart F.J."/>
            <person name="Newton I.L."/>
            <person name="Woyke T."/>
            <person name="Wu D."/>
            <person name="Lang J.M."/>
            <person name="Eisen J.A."/>
            <person name="Cavanaugh C.M."/>
        </authorList>
    </citation>
    <scope>NUCLEOTIDE SEQUENCE [LARGE SCALE GENOMIC DNA]</scope>
    <source>
        <strain evidence="2 4">WH</strain>
    </source>
</reference>
<dbReference type="GeneID" id="86991902"/>
<evidence type="ECO:0000313" key="2">
    <source>
        <dbReference type="EMBL" id="KHF25097.1"/>
    </source>
</evidence>